<keyword evidence="4 12" id="KW-0032">Aminotransferase</keyword>
<feature type="binding site" evidence="12">
    <location>
        <position position="101"/>
    </location>
    <ligand>
        <name>pyridoxal 5'-phosphate</name>
        <dbReference type="ChEBI" id="CHEBI:597326"/>
    </ligand>
</feature>
<dbReference type="GO" id="GO:0008615">
    <property type="term" value="P:pyridoxine biosynthetic process"/>
    <property type="evidence" value="ECO:0007669"/>
    <property type="project" value="UniProtKB-UniRule"/>
</dbReference>
<comment type="subcellular location">
    <subcellularLocation>
        <location evidence="12">Cytoplasm</location>
    </subcellularLocation>
</comment>
<dbReference type="PANTHER" id="PTHR43247">
    <property type="entry name" value="PHOSPHOSERINE AMINOTRANSFERASE"/>
    <property type="match status" value="1"/>
</dbReference>
<evidence type="ECO:0000256" key="11">
    <source>
        <dbReference type="ARBA" id="ARBA00049007"/>
    </source>
</evidence>
<reference evidence="14 17" key="2">
    <citation type="submission" date="2019-07" db="EMBL/GenBank/DDBJ databases">
        <title>Whole genome shotgun sequence of Myxococcus virescens NBRC 100334.</title>
        <authorList>
            <person name="Hosoyama A."/>
            <person name="Uohara A."/>
            <person name="Ohji S."/>
            <person name="Ichikawa N."/>
        </authorList>
    </citation>
    <scope>NUCLEOTIDE SEQUENCE [LARGE SCALE GENOMIC DNA]</scope>
    <source>
        <strain evidence="14 17">NBRC 100334</strain>
    </source>
</reference>
<comment type="caution">
    <text evidence="14">The sequence shown here is derived from an EMBL/GenBank/DDBJ whole genome shotgun (WGS) entry which is preliminary data.</text>
</comment>
<dbReference type="SUPFAM" id="SSF53383">
    <property type="entry name" value="PLP-dependent transferases"/>
    <property type="match status" value="1"/>
</dbReference>
<keyword evidence="16" id="KW-1185">Reference proteome</keyword>
<accession>A0A511HN56</accession>
<dbReference type="Proteomes" id="UP000198717">
    <property type="component" value="Unassembled WGS sequence"/>
</dbReference>
<reference evidence="15 16" key="1">
    <citation type="submission" date="2016-10" db="EMBL/GenBank/DDBJ databases">
        <authorList>
            <person name="Varghese N."/>
            <person name="Submissions S."/>
        </authorList>
    </citation>
    <scope>NUCLEOTIDE SEQUENCE [LARGE SCALE GENOMIC DNA]</scope>
    <source>
        <strain evidence="15 16">DSM 2260</strain>
    </source>
</reference>
<evidence type="ECO:0000256" key="6">
    <source>
        <dbReference type="ARBA" id="ARBA00022679"/>
    </source>
</evidence>
<feature type="modified residue" description="N6-(pyridoxal phosphate)lysine" evidence="12">
    <location>
        <position position="197"/>
    </location>
</feature>
<comment type="catalytic activity">
    <reaction evidence="10 12">
        <text>4-(phosphooxy)-L-threonine + 2-oxoglutarate = (R)-3-hydroxy-2-oxo-4-phosphooxybutanoate + L-glutamate</text>
        <dbReference type="Rhea" id="RHEA:16573"/>
        <dbReference type="ChEBI" id="CHEBI:16810"/>
        <dbReference type="ChEBI" id="CHEBI:29985"/>
        <dbReference type="ChEBI" id="CHEBI:58452"/>
        <dbReference type="ChEBI" id="CHEBI:58538"/>
        <dbReference type="EC" id="2.6.1.52"/>
    </reaction>
</comment>
<dbReference type="UniPathway" id="UPA00135">
    <property type="reaction ID" value="UER00197"/>
</dbReference>
<dbReference type="EMBL" id="FNAJ01000013">
    <property type="protein sequence ID" value="SDE85865.1"/>
    <property type="molecule type" value="Genomic_DNA"/>
</dbReference>
<evidence type="ECO:0000313" key="17">
    <source>
        <dbReference type="Proteomes" id="UP000321224"/>
    </source>
</evidence>
<dbReference type="InterPro" id="IPR015422">
    <property type="entry name" value="PyrdxlP-dep_Trfase_small"/>
</dbReference>
<dbReference type="NCBIfam" id="TIGR01364">
    <property type="entry name" value="serC_1"/>
    <property type="match status" value="1"/>
</dbReference>
<dbReference type="InterPro" id="IPR015421">
    <property type="entry name" value="PyrdxlP-dep_Trfase_major"/>
</dbReference>
<dbReference type="GO" id="GO:0006564">
    <property type="term" value="P:L-serine biosynthetic process"/>
    <property type="evidence" value="ECO:0007669"/>
    <property type="project" value="UniProtKB-UniRule"/>
</dbReference>
<comment type="function">
    <text evidence="12">Catalyzes the reversible conversion of 3-phosphohydroxypyruvate to phosphoserine and of 3-hydroxy-2-oxo-4-phosphonooxybutanoate to phosphohydroxythreonine.</text>
</comment>
<evidence type="ECO:0000256" key="8">
    <source>
        <dbReference type="ARBA" id="ARBA00023096"/>
    </source>
</evidence>
<dbReference type="Proteomes" id="UP000321224">
    <property type="component" value="Unassembled WGS sequence"/>
</dbReference>
<evidence type="ECO:0000256" key="3">
    <source>
        <dbReference type="ARBA" id="ARBA00006904"/>
    </source>
</evidence>
<dbReference type="UniPathway" id="UPA00244">
    <property type="reaction ID" value="UER00311"/>
</dbReference>
<dbReference type="HAMAP" id="MF_00160">
    <property type="entry name" value="SerC_aminotrans_5"/>
    <property type="match status" value="1"/>
</dbReference>
<feature type="binding site" evidence="12">
    <location>
        <position position="153"/>
    </location>
    <ligand>
        <name>pyridoxal 5'-phosphate</name>
        <dbReference type="ChEBI" id="CHEBI:597326"/>
    </ligand>
</feature>
<keyword evidence="9 12" id="KW-0718">Serine biosynthesis</keyword>
<keyword evidence="6 12" id="KW-0808">Transferase</keyword>
<dbReference type="FunFam" id="3.40.640.10:FF:000010">
    <property type="entry name" value="Phosphoserine aminotransferase"/>
    <property type="match status" value="1"/>
</dbReference>
<dbReference type="GO" id="GO:0004648">
    <property type="term" value="F:O-phospho-L-serine:2-oxoglutarate aminotransferase activity"/>
    <property type="evidence" value="ECO:0007669"/>
    <property type="project" value="UniProtKB-UniRule"/>
</dbReference>
<feature type="binding site" evidence="12">
    <location>
        <begin position="238"/>
        <end position="239"/>
    </location>
    <ligand>
        <name>pyridoxal 5'-phosphate</name>
        <dbReference type="ChEBI" id="CHEBI:597326"/>
    </ligand>
</feature>
<evidence type="ECO:0000256" key="10">
    <source>
        <dbReference type="ARBA" id="ARBA00047630"/>
    </source>
</evidence>
<dbReference type="InterPro" id="IPR022278">
    <property type="entry name" value="Pser_aminoTfrase"/>
</dbReference>
<feature type="binding site" evidence="12">
    <location>
        <begin position="75"/>
        <end position="76"/>
    </location>
    <ligand>
        <name>pyridoxal 5'-phosphate</name>
        <dbReference type="ChEBI" id="CHEBI:597326"/>
    </ligand>
</feature>
<name>A0A511HN56_9BACT</name>
<dbReference type="InterPro" id="IPR015424">
    <property type="entry name" value="PyrdxlP-dep_Trfase"/>
</dbReference>
<keyword evidence="8 12" id="KW-0664">Pyridoxine biosynthesis</keyword>
<feature type="binding site" evidence="12">
    <location>
        <position position="196"/>
    </location>
    <ligand>
        <name>pyridoxal 5'-phosphate</name>
        <dbReference type="ChEBI" id="CHEBI:597326"/>
    </ligand>
</feature>
<feature type="binding site" evidence="12">
    <location>
        <position position="173"/>
    </location>
    <ligand>
        <name>pyridoxal 5'-phosphate</name>
        <dbReference type="ChEBI" id="CHEBI:597326"/>
    </ligand>
</feature>
<proteinExistence type="inferred from homology"/>
<dbReference type="FunFam" id="3.90.1150.10:FF:000006">
    <property type="entry name" value="Phosphoserine aminotransferase"/>
    <property type="match status" value="1"/>
</dbReference>
<dbReference type="GO" id="GO:0005737">
    <property type="term" value="C:cytoplasm"/>
    <property type="evidence" value="ECO:0007669"/>
    <property type="project" value="UniProtKB-SubCell"/>
</dbReference>
<feature type="binding site" evidence="12">
    <location>
        <position position="41"/>
    </location>
    <ligand>
        <name>L-glutamate</name>
        <dbReference type="ChEBI" id="CHEBI:29985"/>
    </ligand>
</feature>
<dbReference type="Gene3D" id="3.90.1150.10">
    <property type="entry name" value="Aspartate Aminotransferase, domain 1"/>
    <property type="match status" value="1"/>
</dbReference>
<evidence type="ECO:0000256" key="9">
    <source>
        <dbReference type="ARBA" id="ARBA00023299"/>
    </source>
</evidence>
<evidence type="ECO:0000313" key="16">
    <source>
        <dbReference type="Proteomes" id="UP000198717"/>
    </source>
</evidence>
<evidence type="ECO:0000313" key="14">
    <source>
        <dbReference type="EMBL" id="GEL73929.1"/>
    </source>
</evidence>
<dbReference type="GO" id="GO:0030170">
    <property type="term" value="F:pyridoxal phosphate binding"/>
    <property type="evidence" value="ECO:0007669"/>
    <property type="project" value="UniProtKB-UniRule"/>
</dbReference>
<dbReference type="NCBIfam" id="NF003764">
    <property type="entry name" value="PRK05355.1"/>
    <property type="match status" value="1"/>
</dbReference>
<evidence type="ECO:0000256" key="1">
    <source>
        <dbReference type="ARBA" id="ARBA00004915"/>
    </source>
</evidence>
<evidence type="ECO:0000313" key="15">
    <source>
        <dbReference type="EMBL" id="SDE85865.1"/>
    </source>
</evidence>
<keyword evidence="12" id="KW-0963">Cytoplasm</keyword>
<dbReference type="EMBL" id="BJVY01000040">
    <property type="protein sequence ID" value="GEL73929.1"/>
    <property type="molecule type" value="Genomic_DNA"/>
</dbReference>
<organism evidence="14 17">
    <name type="scientific">Myxococcus virescens</name>
    <dbReference type="NCBI Taxonomy" id="83456"/>
    <lineage>
        <taxon>Bacteria</taxon>
        <taxon>Pseudomonadati</taxon>
        <taxon>Myxococcota</taxon>
        <taxon>Myxococcia</taxon>
        <taxon>Myxococcales</taxon>
        <taxon>Cystobacterineae</taxon>
        <taxon>Myxococcaceae</taxon>
        <taxon>Myxococcus</taxon>
    </lineage>
</organism>
<gene>
    <name evidence="12 14" type="primary">serC</name>
    <name evidence="14" type="ORF">MVI01_57130</name>
    <name evidence="15" type="ORF">SAMN04488504_113126</name>
</gene>
<sequence length="362" mass="40100">MRVINFNAGPAGLPLPALERARDELIDFQGSGMSVMEHSHRGRDYEGVHDEAISLLTRLLGIPDTHQVLFLTGGASQQFAQVPMNFLRPGASADYLMTGVWSEKAFDEAKYYGAPRVAVSTARPDKRYTRVPRQDELRLESNAAYVHLTSNNTIFGTQWHTFPDVGNVPLVADMSSDFLWKGFDVSRFSLIYAGAQKNLGPSGVTLVVADKAFIARGRTDIPKIFRYTTHAENNSLYNTPPTLAIYLVRNVLAWIQSVGGLAQLEQWNREKAALLYGAVDRNPEFYRAPVERESRSVMNAVFQLPTEALDAAFVADAKQQGMVGLKGHRTAGGIRVSMYNAVSVENVRTLAAFMDHFVKTRG</sequence>
<keyword evidence="7 12" id="KW-0663">Pyridoxal phosphate</keyword>
<evidence type="ECO:0000256" key="4">
    <source>
        <dbReference type="ARBA" id="ARBA00022576"/>
    </source>
</evidence>
<comment type="pathway">
    <text evidence="2 12">Amino-acid biosynthesis; L-serine biosynthesis; L-serine from 3-phospho-D-glycerate: step 2/3.</text>
</comment>
<evidence type="ECO:0000256" key="12">
    <source>
        <dbReference type="HAMAP-Rule" id="MF_00160"/>
    </source>
</evidence>
<dbReference type="AlphaFoldDB" id="A0A511HN56"/>
<evidence type="ECO:0000256" key="2">
    <source>
        <dbReference type="ARBA" id="ARBA00005099"/>
    </source>
</evidence>
<keyword evidence="5 12" id="KW-0028">Amino-acid biosynthesis</keyword>
<evidence type="ECO:0000259" key="13">
    <source>
        <dbReference type="Pfam" id="PF00266"/>
    </source>
</evidence>
<dbReference type="EC" id="2.6.1.52" evidence="12"/>
<comment type="similarity">
    <text evidence="3 12">Belongs to the class-V pyridoxal-phosphate-dependent aminotransferase family. SerC subfamily.</text>
</comment>
<dbReference type="InterPro" id="IPR000192">
    <property type="entry name" value="Aminotrans_V_dom"/>
</dbReference>
<dbReference type="Gene3D" id="3.40.640.10">
    <property type="entry name" value="Type I PLP-dependent aspartate aminotransferase-like (Major domain)"/>
    <property type="match status" value="1"/>
</dbReference>
<feature type="domain" description="Aminotransferase class V" evidence="13">
    <location>
        <begin position="4"/>
        <end position="350"/>
    </location>
</feature>
<comment type="subunit">
    <text evidence="12">Homodimer.</text>
</comment>
<comment type="cofactor">
    <cofactor evidence="12">
        <name>pyridoxal 5'-phosphate</name>
        <dbReference type="ChEBI" id="CHEBI:597326"/>
    </cofactor>
    <text evidence="12">Binds 1 pyridoxal phosphate per subunit.</text>
</comment>
<comment type="caution">
    <text evidence="12">Lacks conserved residue(s) required for the propagation of feature annotation.</text>
</comment>
<dbReference type="PANTHER" id="PTHR43247:SF1">
    <property type="entry name" value="PHOSPHOSERINE AMINOTRANSFERASE"/>
    <property type="match status" value="1"/>
</dbReference>
<comment type="pathway">
    <text evidence="1 12">Cofactor biosynthesis; pyridoxine 5'-phosphate biosynthesis; pyridoxine 5'-phosphate from D-erythrose 4-phosphate: step 3/5.</text>
</comment>
<evidence type="ECO:0000256" key="7">
    <source>
        <dbReference type="ARBA" id="ARBA00022898"/>
    </source>
</evidence>
<protein>
    <recommendedName>
        <fullName evidence="12">Phosphoserine aminotransferase</fullName>
        <ecNumber evidence="12">2.6.1.52</ecNumber>
    </recommendedName>
    <alternativeName>
        <fullName evidence="12">Phosphohydroxythreonine aminotransferase</fullName>
        <shortName evidence="12">PSAT</shortName>
    </alternativeName>
</protein>
<dbReference type="Pfam" id="PF00266">
    <property type="entry name" value="Aminotran_5"/>
    <property type="match status" value="1"/>
</dbReference>
<comment type="catalytic activity">
    <reaction evidence="11 12">
        <text>O-phospho-L-serine + 2-oxoglutarate = 3-phosphooxypyruvate + L-glutamate</text>
        <dbReference type="Rhea" id="RHEA:14329"/>
        <dbReference type="ChEBI" id="CHEBI:16810"/>
        <dbReference type="ChEBI" id="CHEBI:18110"/>
        <dbReference type="ChEBI" id="CHEBI:29985"/>
        <dbReference type="ChEBI" id="CHEBI:57524"/>
        <dbReference type="EC" id="2.6.1.52"/>
    </reaction>
</comment>
<dbReference type="PIRSF" id="PIRSF000525">
    <property type="entry name" value="SerC"/>
    <property type="match status" value="1"/>
</dbReference>
<evidence type="ECO:0000256" key="5">
    <source>
        <dbReference type="ARBA" id="ARBA00022605"/>
    </source>
</evidence>
<dbReference type="RefSeq" id="WP_090493182.1">
    <property type="nucleotide sequence ID" value="NZ_BJVY01000040.1"/>
</dbReference>